<dbReference type="AlphaFoldDB" id="A0A402D055"/>
<organism evidence="1 2">
    <name type="scientific">Capsulimonas corticalis</name>
    <dbReference type="NCBI Taxonomy" id="2219043"/>
    <lineage>
        <taxon>Bacteria</taxon>
        <taxon>Bacillati</taxon>
        <taxon>Armatimonadota</taxon>
        <taxon>Armatimonadia</taxon>
        <taxon>Capsulimonadales</taxon>
        <taxon>Capsulimonadaceae</taxon>
        <taxon>Capsulimonas</taxon>
    </lineage>
</organism>
<reference evidence="1 2" key="1">
    <citation type="journal article" date="2019" name="Int. J. Syst. Evol. Microbiol.">
        <title>Capsulimonas corticalis gen. nov., sp. nov., an aerobic capsulated bacterium, of a novel bacterial order, Capsulimonadales ord. nov., of the class Armatimonadia of the phylum Armatimonadetes.</title>
        <authorList>
            <person name="Li J."/>
            <person name="Kudo C."/>
            <person name="Tonouchi A."/>
        </authorList>
    </citation>
    <scope>NUCLEOTIDE SEQUENCE [LARGE SCALE GENOMIC DNA]</scope>
    <source>
        <strain evidence="1 2">AX-7</strain>
    </source>
</reference>
<evidence type="ECO:0000313" key="1">
    <source>
        <dbReference type="EMBL" id="BDI33782.1"/>
    </source>
</evidence>
<dbReference type="EMBL" id="AP025739">
    <property type="protein sequence ID" value="BDI33782.1"/>
    <property type="molecule type" value="Genomic_DNA"/>
</dbReference>
<gene>
    <name evidence="1" type="ORF">CCAX7_58330</name>
</gene>
<accession>A0A402D055</accession>
<name>A0A402D055_9BACT</name>
<dbReference type="Proteomes" id="UP000287394">
    <property type="component" value="Chromosome"/>
</dbReference>
<evidence type="ECO:0000313" key="2">
    <source>
        <dbReference type="Proteomes" id="UP000287394"/>
    </source>
</evidence>
<proteinExistence type="predicted"/>
<dbReference type="OrthoDB" id="9973283at2"/>
<keyword evidence="2" id="KW-1185">Reference proteome</keyword>
<dbReference type="RefSeq" id="WP_125206129.1">
    <property type="nucleotide sequence ID" value="NZ_AP025739.1"/>
</dbReference>
<protein>
    <submittedName>
        <fullName evidence="1">Uncharacterized protein</fullName>
    </submittedName>
</protein>
<sequence length="645" mass="68419">MEKLFRNAAVIAAGAIVTAILAPVLAKGLTPSPSPGFAPDDACLANAKPLALAVAQYAQDWDGFLPATDTQAHFQAALLPYVGRTSAFTCPATHLAYVPNPAISGHSIFEYRATEDTTIVFQDAAPHPSHKSTVGFLDGHVEQGGVEAGDPDQLCVDHVKAISLAVLQYVQDNDERYPLLDSPDHAKTALMPYVTSARMFICPATGQPYVFNASLSYVAFPSIASPTTTIVMQDAIAHSNGVKTIGYADGHVTPAPTASDPGAADTANLRQIGFGVTQYVQDYDEFYPSFQNEPAFETAVGPYTRNPSIFINPNTGQNYLLNASLSGRSLASLDAPSMFWMAKDRAVNPDGSFNTLTADGRVSTRYSCIPIHISVGADNETRLLWGRADGQAVLSFLSLSGDEQWRGYLGSGLGTARGIVTAPSGMSTLLFSTPNSATVLGVNVRGGVVQKSQFGPYDGWGVKGVAVGGNGLPRLLWRRYDKSWAIWQMSAAGDYTSDVRFGPFTGISDAVIAAGADNALTVGWKQPGDDVALWRLSSSAVYQSALSLRVNHTRQLVATTVDPNNVTWLLWAGTTGATTLDAYNSQNTLVNHLDLGVDAGWTARDLGVGADGNLRILWTSATGSGRLRVLTSAGSVLSTHDFSPF</sequence>
<dbReference type="KEGG" id="ccot:CCAX7_58330"/>